<feature type="compositionally biased region" description="Basic and acidic residues" evidence="1">
    <location>
        <begin position="523"/>
        <end position="538"/>
    </location>
</feature>
<gene>
    <name evidence="2" type="ORF">QTJ16_006848</name>
</gene>
<dbReference type="Proteomes" id="UP001285354">
    <property type="component" value="Unassembled WGS sequence"/>
</dbReference>
<dbReference type="AlphaFoldDB" id="A0AAD9SUF6"/>
<keyword evidence="3" id="KW-1185">Reference proteome</keyword>
<comment type="caution">
    <text evidence="2">The sequence shown here is derived from an EMBL/GenBank/DDBJ whole genome shotgun (WGS) entry which is preliminary data.</text>
</comment>
<evidence type="ECO:0000313" key="2">
    <source>
        <dbReference type="EMBL" id="KAK2623667.1"/>
    </source>
</evidence>
<feature type="region of interest" description="Disordered" evidence="1">
    <location>
        <begin position="446"/>
        <end position="467"/>
    </location>
</feature>
<organism evidence="2 3">
    <name type="scientific">Diplocarpon rosae</name>
    <dbReference type="NCBI Taxonomy" id="946125"/>
    <lineage>
        <taxon>Eukaryota</taxon>
        <taxon>Fungi</taxon>
        <taxon>Dikarya</taxon>
        <taxon>Ascomycota</taxon>
        <taxon>Pezizomycotina</taxon>
        <taxon>Leotiomycetes</taxon>
        <taxon>Helotiales</taxon>
        <taxon>Drepanopezizaceae</taxon>
        <taxon>Diplocarpon</taxon>
    </lineage>
</organism>
<feature type="region of interest" description="Disordered" evidence="1">
    <location>
        <begin position="497"/>
        <end position="546"/>
    </location>
</feature>
<feature type="compositionally biased region" description="Polar residues" evidence="1">
    <location>
        <begin position="91"/>
        <end position="127"/>
    </location>
</feature>
<dbReference type="EMBL" id="JAUBYV010000012">
    <property type="protein sequence ID" value="KAK2623667.1"/>
    <property type="molecule type" value="Genomic_DNA"/>
</dbReference>
<feature type="compositionally biased region" description="Basic and acidic residues" evidence="1">
    <location>
        <begin position="1"/>
        <end position="10"/>
    </location>
</feature>
<evidence type="ECO:0000313" key="3">
    <source>
        <dbReference type="Proteomes" id="UP001285354"/>
    </source>
</evidence>
<proteinExistence type="predicted"/>
<accession>A0AAD9SUF6</accession>
<name>A0AAD9SUF6_9HELO</name>
<evidence type="ECO:0000256" key="1">
    <source>
        <dbReference type="SAM" id="MobiDB-lite"/>
    </source>
</evidence>
<sequence>MASSSNDRESPSPQKNSEPKADNPFIQFRQFADAQIGLLLQGIIGLPSALSKRQSENLRWTDTDDGLRRRDEFQARQRQLRQSENRRQGSETETGITSARSEEWNNSSTWDSPGFCDQNNVEGTPSNDLPLYSPVTKSLFAHLRHGDEDDTEWKKFDSQLEHWDVLSKFSSVVQILQLLFDTSGNPLKRTQNIIYESINMASDFRSDHSLLPYLLFSSYSPLALGQSSSDKFPYKDAFEDLLQTSQETETVVKCQNDYPTQRLLLETERKKGLIEQRMKNSMEDYHSLTAGEDLSIGGDYCILLRYPETYDQTRMMVSHTQREDDSTGKIVADLLWMKKLHQIGLLQPGHVNHEFGALSNAHYSPTNKSIGSELEMYDHFLKRTSSPVTITEALRAREAFLSLAKNNEEGSLNVQGQNDASPNASFGIMREILEAVRKFPVIPEASERAEETQSQPEHLLAKAAESSDRIVATRTTSMRTLNEDGSIETSTTVWKRFSSGRESSTTTRQCEDIASSENTSQRPEYEDSHLDVKNEKAGRKSGWFWN</sequence>
<feature type="region of interest" description="Disordered" evidence="1">
    <location>
        <begin position="74"/>
        <end position="129"/>
    </location>
</feature>
<protein>
    <submittedName>
        <fullName evidence="2">Uncharacterized protein</fullName>
    </submittedName>
</protein>
<feature type="region of interest" description="Disordered" evidence="1">
    <location>
        <begin position="1"/>
        <end position="22"/>
    </location>
</feature>
<feature type="compositionally biased region" description="Basic and acidic residues" evidence="1">
    <location>
        <begin position="74"/>
        <end position="90"/>
    </location>
</feature>
<reference evidence="2" key="1">
    <citation type="submission" date="2023-06" db="EMBL/GenBank/DDBJ databases">
        <title>Draft genome of Marssonina rosae.</title>
        <authorList>
            <person name="Cheng Q."/>
        </authorList>
    </citation>
    <scope>NUCLEOTIDE SEQUENCE</scope>
    <source>
        <strain evidence="2">R4</strain>
    </source>
</reference>